<accession>A0ABS3KQ51</accession>
<keyword evidence="4" id="KW-1185">Reference proteome</keyword>
<dbReference type="NCBIfam" id="TIGR00278">
    <property type="entry name" value="membrane protein insertion efficiency factor YidD"/>
    <property type="match status" value="1"/>
</dbReference>
<keyword evidence="1" id="KW-1003">Cell membrane</keyword>
<dbReference type="PANTHER" id="PTHR33383:SF1">
    <property type="entry name" value="MEMBRANE PROTEIN INSERTION EFFICIENCY FACTOR-RELATED"/>
    <property type="match status" value="1"/>
</dbReference>
<feature type="region of interest" description="Disordered" evidence="2">
    <location>
        <begin position="75"/>
        <end position="109"/>
    </location>
</feature>
<comment type="similarity">
    <text evidence="1">Belongs to the UPF0161 family.</text>
</comment>
<protein>
    <recommendedName>
        <fullName evidence="1">Putative membrane protein insertion efficiency factor</fullName>
    </recommendedName>
</protein>
<gene>
    <name evidence="3" type="primary">yidD</name>
    <name evidence="3" type="ORF">IAI61_11205</name>
</gene>
<dbReference type="Pfam" id="PF01809">
    <property type="entry name" value="YidD"/>
    <property type="match status" value="1"/>
</dbReference>
<proteinExistence type="inferred from homology"/>
<evidence type="ECO:0000256" key="1">
    <source>
        <dbReference type="HAMAP-Rule" id="MF_00386"/>
    </source>
</evidence>
<evidence type="ECO:0000256" key="2">
    <source>
        <dbReference type="SAM" id="MobiDB-lite"/>
    </source>
</evidence>
<name>A0ABS3KQ51_9PROT</name>
<reference evidence="3 4" key="1">
    <citation type="submission" date="2020-09" db="EMBL/GenBank/DDBJ databases">
        <title>Roseomonas.</title>
        <authorList>
            <person name="Zhu W."/>
        </authorList>
    </citation>
    <scope>NUCLEOTIDE SEQUENCE [LARGE SCALE GENOMIC DNA]</scope>
    <source>
        <strain evidence="3 4">573</strain>
    </source>
</reference>
<dbReference type="EMBL" id="JACTNG010000005">
    <property type="protein sequence ID" value="MBO1079598.1"/>
    <property type="molecule type" value="Genomic_DNA"/>
</dbReference>
<organism evidence="3 4">
    <name type="scientific">Roseomonas haemaphysalidis</name>
    <dbReference type="NCBI Taxonomy" id="2768162"/>
    <lineage>
        <taxon>Bacteria</taxon>
        <taxon>Pseudomonadati</taxon>
        <taxon>Pseudomonadota</taxon>
        <taxon>Alphaproteobacteria</taxon>
        <taxon>Acetobacterales</taxon>
        <taxon>Roseomonadaceae</taxon>
        <taxon>Roseomonas</taxon>
    </lineage>
</organism>
<dbReference type="HAMAP" id="MF_00386">
    <property type="entry name" value="UPF0161_YidD"/>
    <property type="match status" value="1"/>
</dbReference>
<evidence type="ECO:0000313" key="3">
    <source>
        <dbReference type="EMBL" id="MBO1079598.1"/>
    </source>
</evidence>
<dbReference type="PANTHER" id="PTHR33383">
    <property type="entry name" value="MEMBRANE PROTEIN INSERTION EFFICIENCY FACTOR-RELATED"/>
    <property type="match status" value="1"/>
</dbReference>
<comment type="function">
    <text evidence="1">Could be involved in insertion of integral membrane proteins into the membrane.</text>
</comment>
<evidence type="ECO:0000313" key="4">
    <source>
        <dbReference type="Proteomes" id="UP001518989"/>
    </source>
</evidence>
<comment type="subcellular location">
    <subcellularLocation>
        <location evidence="1">Cell membrane</location>
        <topology evidence="1">Peripheral membrane protein</topology>
        <orientation evidence="1">Cytoplasmic side</orientation>
    </subcellularLocation>
</comment>
<keyword evidence="1" id="KW-0472">Membrane</keyword>
<dbReference type="InterPro" id="IPR002696">
    <property type="entry name" value="Membr_insert_effic_factor_YidD"/>
</dbReference>
<sequence>MNRLKGRRPQAIVLKAAVRTYQYTLRGVIGSHCRFYPHCSAYAIEALETHGAARGSWLTARRLLRCHPWHPGGYDPVPLPPPPAGADGPATPNCPTPDVSNGAAAHQKA</sequence>
<comment type="caution">
    <text evidence="3">The sequence shown here is derived from an EMBL/GenBank/DDBJ whole genome shotgun (WGS) entry which is preliminary data.</text>
</comment>
<dbReference type="RefSeq" id="WP_408887613.1">
    <property type="nucleotide sequence ID" value="NZ_CP061177.1"/>
</dbReference>
<dbReference type="Proteomes" id="UP001518989">
    <property type="component" value="Unassembled WGS sequence"/>
</dbReference>
<dbReference type="SMART" id="SM01234">
    <property type="entry name" value="Haemolytic"/>
    <property type="match status" value="1"/>
</dbReference>